<feature type="compositionally biased region" description="Basic and acidic residues" evidence="3">
    <location>
        <begin position="8"/>
        <end position="32"/>
    </location>
</feature>
<reference evidence="6 7" key="1">
    <citation type="journal article" date="2019" name="Sci. Rep.">
        <title>Comparative genomics of chytrid fungi reveal insights into the obligate biotrophic and pathogenic lifestyle of Synchytrium endobioticum.</title>
        <authorList>
            <person name="van de Vossenberg B.T.L.H."/>
            <person name="Warris S."/>
            <person name="Nguyen H.D.T."/>
            <person name="van Gent-Pelzer M.P.E."/>
            <person name="Joly D.L."/>
            <person name="van de Geest H.C."/>
            <person name="Bonants P.J.M."/>
            <person name="Smith D.S."/>
            <person name="Levesque C.A."/>
            <person name="van der Lee T.A.J."/>
        </authorList>
    </citation>
    <scope>NUCLEOTIDE SEQUENCE [LARGE SCALE GENOMIC DNA]</scope>
    <source>
        <strain evidence="6 7">MB42</strain>
    </source>
</reference>
<feature type="compositionally biased region" description="Basic residues" evidence="3">
    <location>
        <begin position="33"/>
        <end position="42"/>
    </location>
</feature>
<evidence type="ECO:0000313" key="7">
    <source>
        <dbReference type="Proteomes" id="UP000317494"/>
    </source>
</evidence>
<dbReference type="GO" id="GO:0005681">
    <property type="term" value="C:spliceosomal complex"/>
    <property type="evidence" value="ECO:0007669"/>
    <property type="project" value="TreeGrafter"/>
</dbReference>
<comment type="similarity">
    <text evidence="1">Belongs to the CACTIN family.</text>
</comment>
<dbReference type="Pfam" id="PF09732">
    <property type="entry name" value="CactinC_cactus"/>
    <property type="match status" value="1"/>
</dbReference>
<feature type="compositionally biased region" description="Basic and acidic residues" evidence="3">
    <location>
        <begin position="43"/>
        <end position="67"/>
    </location>
</feature>
<dbReference type="SMART" id="SM01050">
    <property type="entry name" value="CactinC_cactus"/>
    <property type="match status" value="1"/>
</dbReference>
<feature type="region of interest" description="Disordered" evidence="3">
    <location>
        <begin position="1"/>
        <end position="127"/>
    </location>
</feature>
<dbReference type="VEuPathDB" id="FungiDB:SeMB42_g05517"/>
<comment type="caution">
    <text evidence="6">The sequence shown here is derived from an EMBL/GenBank/DDBJ whole genome shotgun (WGS) entry which is preliminary data.</text>
</comment>
<gene>
    <name evidence="6" type="ORF">SeMB42_g05517</name>
</gene>
<dbReference type="PANTHER" id="PTHR21737">
    <property type="entry name" value="POLYGLUTAMINE BINDING PROTEIN 1/MARVEL MEMBRANE-ASSOCIATING DOMAIN CONTAINING 3"/>
    <property type="match status" value="1"/>
</dbReference>
<protein>
    <recommendedName>
        <fullName evidence="2">Splicing factor Cactin</fullName>
    </recommendedName>
</protein>
<feature type="domain" description="Splicing factor Cactin C-terminal" evidence="4">
    <location>
        <begin position="608"/>
        <end position="732"/>
    </location>
</feature>
<keyword evidence="7" id="KW-1185">Reference proteome</keyword>
<dbReference type="PANTHER" id="PTHR21737:SF4">
    <property type="entry name" value="SPLICING FACTOR CACTIN"/>
    <property type="match status" value="1"/>
</dbReference>
<evidence type="ECO:0000259" key="5">
    <source>
        <dbReference type="Pfam" id="PF10312"/>
    </source>
</evidence>
<feature type="region of interest" description="Disordered" evidence="3">
    <location>
        <begin position="181"/>
        <end position="201"/>
    </location>
</feature>
<evidence type="ECO:0000313" key="6">
    <source>
        <dbReference type="EMBL" id="TPX41566.1"/>
    </source>
</evidence>
<proteinExistence type="inferred from homology"/>
<dbReference type="GO" id="GO:0045292">
    <property type="term" value="P:mRNA cis splicing, via spliceosome"/>
    <property type="evidence" value="ECO:0007669"/>
    <property type="project" value="TreeGrafter"/>
</dbReference>
<dbReference type="Pfam" id="PF10312">
    <property type="entry name" value="Cactin_mid"/>
    <property type="match status" value="1"/>
</dbReference>
<feature type="domain" description="Splicing factor cactin central" evidence="5">
    <location>
        <begin position="228"/>
        <end position="418"/>
    </location>
</feature>
<evidence type="ECO:0000256" key="2">
    <source>
        <dbReference type="ARBA" id="ARBA00034534"/>
    </source>
</evidence>
<organism evidence="6 7">
    <name type="scientific">Synchytrium endobioticum</name>
    <dbReference type="NCBI Taxonomy" id="286115"/>
    <lineage>
        <taxon>Eukaryota</taxon>
        <taxon>Fungi</taxon>
        <taxon>Fungi incertae sedis</taxon>
        <taxon>Chytridiomycota</taxon>
        <taxon>Chytridiomycota incertae sedis</taxon>
        <taxon>Chytridiomycetes</taxon>
        <taxon>Synchytriales</taxon>
        <taxon>Synchytriaceae</taxon>
        <taxon>Synchytrium</taxon>
    </lineage>
</organism>
<name>A0A507CQY1_9FUNG</name>
<dbReference type="AlphaFoldDB" id="A0A507CQY1"/>
<dbReference type="Proteomes" id="UP000317494">
    <property type="component" value="Unassembled WGS sequence"/>
</dbReference>
<dbReference type="EMBL" id="QEAN01000266">
    <property type="protein sequence ID" value="TPX41566.1"/>
    <property type="molecule type" value="Genomic_DNA"/>
</dbReference>
<sequence>MSRYTSSAREDDYKRERHSDDEPDRADRDGAHSRRRDLHVRRRDSLPKTSWRDAHEHEHMDHGDKQDTKRKHSREKSPSSTHKKKKSSSSSSKKRHSTRKYSDDTDTSSTDASTERRRKKEISKKEYKKLKQEYELQKESQVAAQIANNLGYSNTDNPFNDTTLSHKFVWYKKRELEAKQGISSEERGMKESHSRKEKEAELERLNKRRAEREIETQLREQEQLRMARDAERAQLGDWDDRENEFHLQQAKTRAQIRIKEGRAKAIDVLAMNISLTSGNPELAAEFDALGLEPDEAEPYHIFDNLSLREVEELHNDIQLYLELEKDPTNQAFWQAMMVVCDDELAKKGTKHANRNLHEGTAKDINAMLNEKTPTQLSELQRKVEETLAGGGSIDVEYWEAVLKSIIVARSKSKLKEMHQTMLEKRYAQLLQRAREQADEIKAMTMNKRTLRDAIIKENPIAAPKNESQDNKHDDITQEAVPEEIIEEYDPRMSPPPMPELSRDDRQLPIYAPDDDLRELQQARERVIENREKLSAAVTASTDNKQKALPLSSVLKMGQNAPSSTGLAPMTAEDLFVAKASEAMEAGEVIFGKKTGEEVDLSTGSTYTWQDKYRPRKPRYFNRVQTGYEWNKYNQTHYDPDNPPPKIVQGYKFNIFYPDLIDGGQAPTFKIERDAGWPETCIIKFLAGPPYEDIAFRIVNKEWERSHKKGFKSSFDRGVLQLHFNFRRTFYRRIYKVMRQCEVNGNAYPYGSYLLKGQVRIFKCTDSQRHGCMPFECLSTAEVRSPVETHIPGTLRSFALNPSISFENHLNASLMHDMTPFGLDNYHPCKIY</sequence>
<dbReference type="InterPro" id="IPR019134">
    <property type="entry name" value="Cactin_C"/>
</dbReference>
<evidence type="ECO:0000259" key="4">
    <source>
        <dbReference type="Pfam" id="PF09732"/>
    </source>
</evidence>
<dbReference type="InterPro" id="IPR018816">
    <property type="entry name" value="Cactin_central"/>
</dbReference>
<dbReference type="GO" id="GO:0005737">
    <property type="term" value="C:cytoplasm"/>
    <property type="evidence" value="ECO:0007669"/>
    <property type="project" value="TreeGrafter"/>
</dbReference>
<accession>A0A507CQY1</accession>
<feature type="compositionally biased region" description="Basic residues" evidence="3">
    <location>
        <begin position="81"/>
        <end position="99"/>
    </location>
</feature>
<evidence type="ECO:0000256" key="1">
    <source>
        <dbReference type="ARBA" id="ARBA00006895"/>
    </source>
</evidence>
<evidence type="ECO:0000256" key="3">
    <source>
        <dbReference type="SAM" id="MobiDB-lite"/>
    </source>
</evidence>
<dbReference type="STRING" id="286115.A0A507CQY1"/>